<keyword evidence="7" id="KW-0106">Calcium</keyword>
<evidence type="ECO:0000313" key="10">
    <source>
        <dbReference type="Ensembl" id="ENSSLUP00000044922.1"/>
    </source>
</evidence>
<dbReference type="InterPro" id="IPR033883">
    <property type="entry name" value="C2_III"/>
</dbReference>
<evidence type="ECO:0000256" key="5">
    <source>
        <dbReference type="PIRSR" id="PIRSR622684-1"/>
    </source>
</evidence>
<dbReference type="InterPro" id="IPR038765">
    <property type="entry name" value="Papain-like_cys_pep_sf"/>
</dbReference>
<dbReference type="PROSITE" id="PS00139">
    <property type="entry name" value="THIOL_PROTEASE_CYS"/>
    <property type="match status" value="1"/>
</dbReference>
<evidence type="ECO:0000313" key="11">
    <source>
        <dbReference type="Proteomes" id="UP000694568"/>
    </source>
</evidence>
<dbReference type="FunFam" id="3.90.70.10:FF:000001">
    <property type="entry name" value="Calpain-1 catalytic subunit"/>
    <property type="match status" value="1"/>
</dbReference>
<comment type="catalytic activity">
    <reaction evidence="7">
        <text>Broad endopeptidase activity.</text>
        <dbReference type="EC" id="3.4.22.54"/>
    </reaction>
</comment>
<dbReference type="GO" id="GO:0006508">
    <property type="term" value="P:proteolysis"/>
    <property type="evidence" value="ECO:0007669"/>
    <property type="project" value="UniProtKB-UniRule"/>
</dbReference>
<dbReference type="InterPro" id="IPR011992">
    <property type="entry name" value="EF-hand-dom_pair"/>
</dbReference>
<dbReference type="InterPro" id="IPR002048">
    <property type="entry name" value="EF_hand_dom"/>
</dbReference>
<dbReference type="InterPro" id="IPR000169">
    <property type="entry name" value="Pept_cys_AS"/>
</dbReference>
<dbReference type="EC" id="3.4.22.54" evidence="7"/>
<gene>
    <name evidence="10" type="primary">capn3a</name>
</gene>
<accession>A0A8C9ZUP5</accession>
<keyword evidence="3 6" id="KW-0378">Hydrolase</keyword>
<dbReference type="Pfam" id="PF00648">
    <property type="entry name" value="Peptidase_C2"/>
    <property type="match status" value="1"/>
</dbReference>
<dbReference type="Gene3D" id="2.60.120.380">
    <property type="match status" value="1"/>
</dbReference>
<feature type="domain" description="Calpain catalytic" evidence="8">
    <location>
        <begin position="50"/>
        <end position="353"/>
    </location>
</feature>
<reference evidence="10" key="2">
    <citation type="submission" date="2025-09" db="UniProtKB">
        <authorList>
            <consortium name="Ensembl"/>
        </authorList>
    </citation>
    <scope>IDENTIFICATION</scope>
</reference>
<dbReference type="Pfam" id="PF01067">
    <property type="entry name" value="Calpain_III"/>
    <property type="match status" value="1"/>
</dbReference>
<dbReference type="AlphaFoldDB" id="A0A8C9ZUP5"/>
<feature type="active site" evidence="5 6">
    <location>
        <position position="267"/>
    </location>
</feature>
<dbReference type="PANTHER" id="PTHR10183">
    <property type="entry name" value="CALPAIN"/>
    <property type="match status" value="1"/>
</dbReference>
<dbReference type="Gene3D" id="3.90.70.10">
    <property type="entry name" value="Cysteine proteinases"/>
    <property type="match status" value="1"/>
</dbReference>
<dbReference type="Proteomes" id="UP000694568">
    <property type="component" value="Unplaced"/>
</dbReference>
<dbReference type="Ensembl" id="ENSSLUT00000046336.1">
    <property type="protein sequence ID" value="ENSSLUP00000044922.1"/>
    <property type="gene ID" value="ENSSLUG00000019496.1"/>
</dbReference>
<feature type="active site" evidence="5 6">
    <location>
        <position position="294"/>
    </location>
</feature>
<dbReference type="CDD" id="cd00044">
    <property type="entry name" value="CysPc"/>
    <property type="match status" value="1"/>
</dbReference>
<dbReference type="PRINTS" id="PR00704">
    <property type="entry name" value="CALPAIN"/>
</dbReference>
<sequence>MPYTPSGFFCDRLIRERERRDGEGSLNKPQRFNGQDYKTLRQECLQRKSLFEDESFPATVESLGFKELGHKSNKVKNIVWKRPKEICENPQFIVGGASRTDICQGDLGDCWLLAAIACLTLNEKLLYRVVPHEQSYTEDYAGIFHFQFWRYGDWVDVVIDDRIPTFNNQLVFTKSAERNEFWSALLEKAYAKLHGSYEALKGGNTTEAMEDFTGGVTEFYEMKEAPKELYKIMKKALERGSLMGCSIDSLVPARFETRTVTGLVKGHAYSVTAVEECRPSQHKDTKVRLVRLRNPWGQVEWNGPWSDNSKEWATLSKTEKEKLQHQSAEDGEFWMSFEDFKKNYTKIEICNLTPNALEDDKIHKWTVSVNEGRWVRGCSAGGCRNYPDTFWTNPQYRLRLMEEDDDPEDNDVGCTFVVALMQKNRRKERKLGANLYTIGFAIYEMHGNKQHMQKDFFLLTSSKARCKSYINLREVTQRFRLSPGEYVIVPSTYEPHQEGEFILRVFSEKRNTSDKLDFSFHIFLLPLYLFLLCGSMTPQPAPASAGEESEEDQQFRTIFQEIAGDVSTHNTVKYEKLNLREFRHLWNKIKQWQGIFKHYNADQSGSINSYEMRNAVNDAGFRLNNQLYHIITMRYANENMNIDFDSFISCLVRLEAMFSKSAAHRPLH</sequence>
<proteinExistence type="inferred from homology"/>
<dbReference type="InterPro" id="IPR001300">
    <property type="entry name" value="Peptidase_C2_calpain_cat"/>
</dbReference>
<dbReference type="SUPFAM" id="SSF54001">
    <property type="entry name" value="Cysteine proteinases"/>
    <property type="match status" value="1"/>
</dbReference>
<protein>
    <recommendedName>
        <fullName evidence="7">Calpain-3</fullName>
        <ecNumber evidence="7">3.4.22.54</ecNumber>
    </recommendedName>
</protein>
<evidence type="ECO:0000256" key="3">
    <source>
        <dbReference type="ARBA" id="ARBA00022801"/>
    </source>
</evidence>
<evidence type="ECO:0000256" key="2">
    <source>
        <dbReference type="ARBA" id="ARBA00022670"/>
    </source>
</evidence>
<dbReference type="SUPFAM" id="SSF47473">
    <property type="entry name" value="EF-hand"/>
    <property type="match status" value="1"/>
</dbReference>
<reference evidence="10" key="1">
    <citation type="submission" date="2025-08" db="UniProtKB">
        <authorList>
            <consortium name="Ensembl"/>
        </authorList>
    </citation>
    <scope>IDENTIFICATION</scope>
</reference>
<name>A0A8C9ZUP5_SANLU</name>
<evidence type="ECO:0000259" key="8">
    <source>
        <dbReference type="PROSITE" id="PS50203"/>
    </source>
</evidence>
<evidence type="ECO:0000256" key="6">
    <source>
        <dbReference type="PROSITE-ProRule" id="PRU00239"/>
    </source>
</evidence>
<dbReference type="PROSITE" id="PS50222">
    <property type="entry name" value="EF_HAND_2"/>
    <property type="match status" value="1"/>
</dbReference>
<feature type="active site" evidence="5 6">
    <location>
        <position position="110"/>
    </location>
</feature>
<evidence type="ECO:0000256" key="1">
    <source>
        <dbReference type="ARBA" id="ARBA00007623"/>
    </source>
</evidence>
<comment type="similarity">
    <text evidence="1 7">Belongs to the peptidase C2 family.</text>
</comment>
<dbReference type="GO" id="GO:0004198">
    <property type="term" value="F:calcium-dependent cysteine-type endopeptidase activity"/>
    <property type="evidence" value="ECO:0007669"/>
    <property type="project" value="UniProtKB-UniRule"/>
</dbReference>
<dbReference type="SUPFAM" id="SSF49758">
    <property type="entry name" value="Calpain large subunit, middle domain (domain III)"/>
    <property type="match status" value="1"/>
</dbReference>
<dbReference type="InterPro" id="IPR022684">
    <property type="entry name" value="Calpain_cysteine_protease"/>
</dbReference>
<dbReference type="GeneTree" id="ENSGT00940000156092"/>
<dbReference type="PROSITE" id="PS50203">
    <property type="entry name" value="CALPAIN_CAT"/>
    <property type="match status" value="1"/>
</dbReference>
<dbReference type="InterPro" id="IPR022683">
    <property type="entry name" value="Calpain_III"/>
</dbReference>
<keyword evidence="11" id="KW-1185">Reference proteome</keyword>
<dbReference type="GO" id="GO:0043066">
    <property type="term" value="P:negative regulation of apoptotic process"/>
    <property type="evidence" value="ECO:0007669"/>
    <property type="project" value="TreeGrafter"/>
</dbReference>
<comment type="function">
    <text evidence="7">Calcium-regulated non-lysosomal thiol-protease.</text>
</comment>
<evidence type="ECO:0000256" key="4">
    <source>
        <dbReference type="ARBA" id="ARBA00022807"/>
    </source>
</evidence>
<dbReference type="CDD" id="cd00214">
    <property type="entry name" value="Calpain_III"/>
    <property type="match status" value="1"/>
</dbReference>
<dbReference type="FunFam" id="2.60.120.380:FF:000002">
    <property type="entry name" value="calpain-3 isoform X1"/>
    <property type="match status" value="1"/>
</dbReference>
<organism evidence="10 11">
    <name type="scientific">Sander lucioperca</name>
    <name type="common">Pike-perch</name>
    <name type="synonym">Perca lucioperca</name>
    <dbReference type="NCBI Taxonomy" id="283035"/>
    <lineage>
        <taxon>Eukaryota</taxon>
        <taxon>Metazoa</taxon>
        <taxon>Chordata</taxon>
        <taxon>Craniata</taxon>
        <taxon>Vertebrata</taxon>
        <taxon>Euteleostomi</taxon>
        <taxon>Actinopterygii</taxon>
        <taxon>Neopterygii</taxon>
        <taxon>Teleostei</taxon>
        <taxon>Neoteleostei</taxon>
        <taxon>Acanthomorphata</taxon>
        <taxon>Eupercaria</taxon>
        <taxon>Perciformes</taxon>
        <taxon>Percoidei</taxon>
        <taxon>Percidae</taxon>
        <taxon>Luciopercinae</taxon>
        <taxon>Sander</taxon>
    </lineage>
</organism>
<keyword evidence="2 6" id="KW-0645">Protease</keyword>
<dbReference type="GO" id="GO:0005737">
    <property type="term" value="C:cytoplasm"/>
    <property type="evidence" value="ECO:0007669"/>
    <property type="project" value="UniProtKB-SubCell"/>
</dbReference>
<evidence type="ECO:0000256" key="7">
    <source>
        <dbReference type="RuleBase" id="RU367132"/>
    </source>
</evidence>
<dbReference type="SMART" id="SM00230">
    <property type="entry name" value="CysPc"/>
    <property type="match status" value="1"/>
</dbReference>
<dbReference type="GO" id="GO:0005509">
    <property type="term" value="F:calcium ion binding"/>
    <property type="evidence" value="ECO:0007669"/>
    <property type="project" value="UniProtKB-UniRule"/>
</dbReference>
<feature type="domain" description="EF-hand" evidence="9">
    <location>
        <begin position="587"/>
        <end position="622"/>
    </location>
</feature>
<dbReference type="SMART" id="SM00720">
    <property type="entry name" value="calpain_III"/>
    <property type="match status" value="1"/>
</dbReference>
<comment type="subunit">
    <text evidence="7">Homodimer.</text>
</comment>
<keyword evidence="4 6" id="KW-0788">Thiol protease</keyword>
<evidence type="ECO:0000259" key="9">
    <source>
        <dbReference type="PROSITE" id="PS50222"/>
    </source>
</evidence>
<comment type="subcellular location">
    <subcellularLocation>
        <location evidence="7">Cytoplasm</location>
    </subcellularLocation>
</comment>
<keyword evidence="7" id="KW-0963">Cytoplasm</keyword>
<dbReference type="PANTHER" id="PTHR10183:SF329">
    <property type="entry name" value="CALPAIN-3"/>
    <property type="match status" value="1"/>
</dbReference>
<dbReference type="InterPro" id="IPR036213">
    <property type="entry name" value="Calpain_III_sf"/>
</dbReference>
<dbReference type="Gene3D" id="1.10.238.10">
    <property type="entry name" value="EF-hand"/>
    <property type="match status" value="1"/>
</dbReference>
<keyword evidence="7" id="KW-0479">Metal-binding</keyword>
<dbReference type="InterPro" id="IPR022682">
    <property type="entry name" value="Calpain_domain_III"/>
</dbReference>